<feature type="region of interest" description="Disordered" evidence="1">
    <location>
        <begin position="670"/>
        <end position="695"/>
    </location>
</feature>
<feature type="compositionally biased region" description="Polar residues" evidence="1">
    <location>
        <begin position="676"/>
        <end position="695"/>
    </location>
</feature>
<accession>A0A6P4F580</accession>
<feature type="compositionally biased region" description="Polar residues" evidence="1">
    <location>
        <begin position="532"/>
        <end position="541"/>
    </location>
</feature>
<dbReference type="RefSeq" id="XP_016985482.2">
    <property type="nucleotide sequence ID" value="XM_017129993.2"/>
</dbReference>
<dbReference type="Gene3D" id="3.30.710.10">
    <property type="entry name" value="Potassium Channel Kv1.1, Chain A"/>
    <property type="match status" value="1"/>
</dbReference>
<sequence length="735" mass="81473">MSSSHKSMIPQRVKHSLTALHGPNSRVSRSRSTCRPYRFSLYRSRLPLPIGTLAALVEARSRRDALVKVEAEAVIRSLVRRSMPPAVRGNRTSFRRIQLAHSSPTVASVALEMKPRMRWSHWNQNQQRQRQGTEAEGGGGPAAKEDDGPEVSPRSLLELVAGKRQPDMQLLRFLCSDHRLINVPCRLIYRHSEVMRQREGVEQPIELRAIRSATLLRVIMWMHQQSGTGNGNSEGAGDREQATKNSLATEKGIIQETCIAKSGMIESNGSGNGSSKNSCENSSENTQNDGTVTQNDGTVTQNDGTVTQNDGTVTQNDGTVTQNDGTVTNDNKESAKNKSWNDCSKSGNESDANSCENCENTSPNGNAECRKNQICIGYNKSGNDKGIICETKDIANAGYGCGNEMTECEEESGGKVTTDSGKTWIKAMWLNNESSNESGSGTETDTDFIKYNHNVSDEEISGSSEEDNSDDSTLINEYSGYSSESTLYQFVNTAKDHKTTISNEISGNGIENGKQKVINACETINEKRGVCTSGQPNLSDRNGNESNKRERCKERSESDVENHPEVNAKRTATGFRISSWEERLLGSELRQLVELILAAKYLGIDTLTLHAAHYFGELMSQRTRLELRHMLRISACLAEVRQALDKHRTLIREVMSSQANSRVHTQLHGHYPARSTPANREQLDTNFTPGETRTSTIRRQRCGRRFSGGHLASEPMAPLCATRHRHHQQCFHSRI</sequence>
<feature type="compositionally biased region" description="Acidic residues" evidence="1">
    <location>
        <begin position="457"/>
        <end position="470"/>
    </location>
</feature>
<feature type="region of interest" description="Disordered" evidence="1">
    <location>
        <begin position="121"/>
        <end position="152"/>
    </location>
</feature>
<gene>
    <name evidence="2" type="primary">LOC108049007</name>
</gene>
<dbReference type="SUPFAM" id="SSF81382">
    <property type="entry name" value="Skp1 dimerisation domain-like"/>
    <property type="match status" value="1"/>
</dbReference>
<feature type="region of interest" description="Disordered" evidence="1">
    <location>
        <begin position="530"/>
        <end position="564"/>
    </location>
</feature>
<feature type="region of interest" description="Disordered" evidence="1">
    <location>
        <begin position="457"/>
        <end position="477"/>
    </location>
</feature>
<name>A0A6P4F580_DRORH</name>
<feature type="compositionally biased region" description="Polar residues" evidence="1">
    <location>
        <begin position="337"/>
        <end position="357"/>
    </location>
</feature>
<dbReference type="AlphaFoldDB" id="A0A6P4F580"/>
<evidence type="ECO:0000256" key="1">
    <source>
        <dbReference type="SAM" id="MobiDB-lite"/>
    </source>
</evidence>
<feature type="region of interest" description="Disordered" evidence="1">
    <location>
        <begin position="226"/>
        <end position="249"/>
    </location>
</feature>
<dbReference type="OrthoDB" id="7865711at2759"/>
<proteinExistence type="predicted"/>
<feature type="compositionally biased region" description="Basic and acidic residues" evidence="1">
    <location>
        <begin position="542"/>
        <end position="564"/>
    </location>
</feature>
<dbReference type="Gene3D" id="1.20.5.340">
    <property type="match status" value="1"/>
</dbReference>
<evidence type="ECO:0000313" key="2">
    <source>
        <dbReference type="RefSeq" id="XP_016985482.1"/>
    </source>
</evidence>
<feature type="compositionally biased region" description="Low complexity" evidence="1">
    <location>
        <begin position="266"/>
        <end position="285"/>
    </location>
</feature>
<protein>
    <submittedName>
        <fullName evidence="2">Uncharacterized protein LOC108049007</fullName>
    </submittedName>
</protein>
<dbReference type="GO" id="GO:0006511">
    <property type="term" value="P:ubiquitin-dependent protein catabolic process"/>
    <property type="evidence" value="ECO:0007669"/>
    <property type="project" value="InterPro"/>
</dbReference>
<dbReference type="RefSeq" id="XP_016985482.1">
    <property type="nucleotide sequence ID" value="XM_017129993.1"/>
</dbReference>
<feature type="compositionally biased region" description="Polar residues" evidence="1">
    <location>
        <begin position="121"/>
        <end position="130"/>
    </location>
</feature>
<organism evidence="2">
    <name type="scientific">Drosophila rhopaloa</name>
    <name type="common">Fruit fly</name>
    <dbReference type="NCBI Taxonomy" id="1041015"/>
    <lineage>
        <taxon>Eukaryota</taxon>
        <taxon>Metazoa</taxon>
        <taxon>Ecdysozoa</taxon>
        <taxon>Arthropoda</taxon>
        <taxon>Hexapoda</taxon>
        <taxon>Insecta</taxon>
        <taxon>Pterygota</taxon>
        <taxon>Neoptera</taxon>
        <taxon>Endopterygota</taxon>
        <taxon>Diptera</taxon>
        <taxon>Brachycera</taxon>
        <taxon>Muscomorpha</taxon>
        <taxon>Ephydroidea</taxon>
        <taxon>Drosophilidae</taxon>
        <taxon>Drosophila</taxon>
        <taxon>Sophophora</taxon>
    </lineage>
</organism>
<feature type="region of interest" description="Disordered" evidence="1">
    <location>
        <begin position="1"/>
        <end position="31"/>
    </location>
</feature>
<feature type="region of interest" description="Disordered" evidence="1">
    <location>
        <begin position="264"/>
        <end position="357"/>
    </location>
</feature>
<dbReference type="InterPro" id="IPR036296">
    <property type="entry name" value="SKP1-like_dim_sf"/>
</dbReference>
<dbReference type="InterPro" id="IPR011333">
    <property type="entry name" value="SKP1/BTB/POZ_sf"/>
</dbReference>
<feature type="compositionally biased region" description="Polar residues" evidence="1">
    <location>
        <begin position="286"/>
        <end position="329"/>
    </location>
</feature>
<reference evidence="2" key="1">
    <citation type="submission" date="2025-08" db="UniProtKB">
        <authorList>
            <consortium name="RefSeq"/>
        </authorList>
    </citation>
    <scope>IDENTIFICATION</scope>
</reference>
<dbReference type="GeneID" id="108049007"/>